<dbReference type="AlphaFoldDB" id="A0A6V8LNR2"/>
<organism evidence="8 9">
    <name type="scientific">Fundidesulfovibrio magnetotacticus</name>
    <dbReference type="NCBI Taxonomy" id="2730080"/>
    <lineage>
        <taxon>Bacteria</taxon>
        <taxon>Pseudomonadati</taxon>
        <taxon>Thermodesulfobacteriota</taxon>
        <taxon>Desulfovibrionia</taxon>
        <taxon>Desulfovibrionales</taxon>
        <taxon>Desulfovibrionaceae</taxon>
        <taxon>Fundidesulfovibrio</taxon>
    </lineage>
</organism>
<evidence type="ECO:0000256" key="6">
    <source>
        <dbReference type="ARBA" id="ARBA00047561"/>
    </source>
</evidence>
<reference evidence="8 9" key="2">
    <citation type="submission" date="2020-05" db="EMBL/GenBank/DDBJ databases">
        <title>Draft genome sequence of Desulfovibrio sp. strainFSS-1.</title>
        <authorList>
            <person name="Shimoshige H."/>
            <person name="Kobayashi H."/>
            <person name="Maekawa T."/>
        </authorList>
    </citation>
    <scope>NUCLEOTIDE SEQUENCE [LARGE SCALE GENOMIC DNA]</scope>
    <source>
        <strain evidence="8 9">SIID29052-01</strain>
    </source>
</reference>
<dbReference type="InterPro" id="IPR028161">
    <property type="entry name" value="Met8-like"/>
</dbReference>
<dbReference type="InterPro" id="IPR028281">
    <property type="entry name" value="Sirohaem_synthase_central"/>
</dbReference>
<dbReference type="PANTHER" id="PTHR35330">
    <property type="entry name" value="SIROHEME BIOSYNTHESIS PROTEIN MET8"/>
    <property type="match status" value="1"/>
</dbReference>
<dbReference type="Pfam" id="PF13241">
    <property type="entry name" value="NAD_binding_7"/>
    <property type="match status" value="1"/>
</dbReference>
<proteinExistence type="predicted"/>
<dbReference type="SUPFAM" id="SSF75615">
    <property type="entry name" value="Siroheme synthase middle domains-like"/>
    <property type="match status" value="1"/>
</dbReference>
<dbReference type="RefSeq" id="WP_173084141.1">
    <property type="nucleotide sequence ID" value="NZ_BLTE01000009.1"/>
</dbReference>
<comment type="caution">
    <text evidence="8">The sequence shown here is derived from an EMBL/GenBank/DDBJ whole genome shotgun (WGS) entry which is preliminary data.</text>
</comment>
<dbReference type="GO" id="GO:0043115">
    <property type="term" value="F:precorrin-2 dehydrogenase activity"/>
    <property type="evidence" value="ECO:0007669"/>
    <property type="project" value="UniProtKB-EC"/>
</dbReference>
<dbReference type="SUPFAM" id="SSF51735">
    <property type="entry name" value="NAD(P)-binding Rossmann-fold domains"/>
    <property type="match status" value="1"/>
</dbReference>
<evidence type="ECO:0000259" key="7">
    <source>
        <dbReference type="Pfam" id="PF14824"/>
    </source>
</evidence>
<dbReference type="GO" id="GO:0004325">
    <property type="term" value="F:ferrochelatase activity"/>
    <property type="evidence" value="ECO:0007669"/>
    <property type="project" value="InterPro"/>
</dbReference>
<dbReference type="InterPro" id="IPR036291">
    <property type="entry name" value="NAD(P)-bd_dom_sf"/>
</dbReference>
<dbReference type="InterPro" id="IPR006367">
    <property type="entry name" value="Sirohaem_synthase_N"/>
</dbReference>
<dbReference type="GO" id="GO:0019354">
    <property type="term" value="P:siroheme biosynthetic process"/>
    <property type="evidence" value="ECO:0007669"/>
    <property type="project" value="UniProtKB-UniPathway"/>
</dbReference>
<comment type="pathway">
    <text evidence="1">Porphyrin-containing compound metabolism; siroheme biosynthesis; sirohydrochlorin from precorrin-2: step 1/1.</text>
</comment>
<dbReference type="NCBIfam" id="TIGR01470">
    <property type="entry name" value="cysG_Nterm"/>
    <property type="match status" value="1"/>
</dbReference>
<accession>A0A6V8LNR2</accession>
<feature type="domain" description="Siroheme synthase central" evidence="7">
    <location>
        <begin position="121"/>
        <end position="143"/>
    </location>
</feature>
<dbReference type="EC" id="1.3.1.76" evidence="2"/>
<protein>
    <recommendedName>
        <fullName evidence="2">precorrin-2 dehydrogenase</fullName>
        <ecNumber evidence="2">1.3.1.76</ecNumber>
    </recommendedName>
</protein>
<evidence type="ECO:0000256" key="2">
    <source>
        <dbReference type="ARBA" id="ARBA00012400"/>
    </source>
</evidence>
<dbReference type="Gene3D" id="3.40.50.720">
    <property type="entry name" value="NAD(P)-binding Rossmann-like Domain"/>
    <property type="match status" value="1"/>
</dbReference>
<dbReference type="Pfam" id="PF14824">
    <property type="entry name" value="Sirohm_synth_M"/>
    <property type="match status" value="1"/>
</dbReference>
<dbReference type="Gene3D" id="1.10.8.610">
    <property type="entry name" value="SirC, precorrin-2 dehydrogenase, C-terminal helical domain-like"/>
    <property type="match status" value="1"/>
</dbReference>
<gene>
    <name evidence="8" type="primary">cysG</name>
    <name evidence="8" type="ORF">NNJEOMEG_02085</name>
</gene>
<keyword evidence="4" id="KW-0520">NAD</keyword>
<dbReference type="UniPathway" id="UPA00262">
    <property type="reaction ID" value="UER00222"/>
</dbReference>
<reference evidence="8 9" key="1">
    <citation type="submission" date="2020-04" db="EMBL/GenBank/DDBJ databases">
        <authorList>
            <consortium name="Desulfovibrio sp. FSS-1 genome sequencing consortium"/>
            <person name="Shimoshige H."/>
            <person name="Kobayashi H."/>
            <person name="Maekawa T."/>
        </authorList>
    </citation>
    <scope>NUCLEOTIDE SEQUENCE [LARGE SCALE GENOMIC DNA]</scope>
    <source>
        <strain evidence="8 9">SIID29052-01</strain>
    </source>
</reference>
<sequence length="225" mass="24212">MRYYPLFADLSRKRCLVVGAGEVGQRKIGALASCGASEILVLDTREPDASMGEVLALPGVSFEQRSFKDEDLDGRFLVIASTSDEELNWRISRACEARGILCNIVDQPEKCSFIVPALFTQGDLTVAISTGGASPALARKIRKGLGEFLGTEYGAALLLMSRLRPLVLELGLGSPRNGAIFRGLVDSGLLEALEARDQATAADLLERHIPTQLAPRIPELLDGLC</sequence>
<dbReference type="Proteomes" id="UP000494245">
    <property type="component" value="Unassembled WGS sequence"/>
</dbReference>
<evidence type="ECO:0000313" key="8">
    <source>
        <dbReference type="EMBL" id="GFK94243.1"/>
    </source>
</evidence>
<dbReference type="PANTHER" id="PTHR35330:SF1">
    <property type="entry name" value="SIROHEME BIOSYNTHESIS PROTEIN MET8"/>
    <property type="match status" value="1"/>
</dbReference>
<evidence type="ECO:0000313" key="9">
    <source>
        <dbReference type="Proteomes" id="UP000494245"/>
    </source>
</evidence>
<evidence type="ECO:0000256" key="4">
    <source>
        <dbReference type="ARBA" id="ARBA00023027"/>
    </source>
</evidence>
<keyword evidence="9" id="KW-1185">Reference proteome</keyword>
<evidence type="ECO:0000256" key="1">
    <source>
        <dbReference type="ARBA" id="ARBA00005010"/>
    </source>
</evidence>
<comment type="catalytic activity">
    <reaction evidence="6">
        <text>precorrin-2 + NAD(+) = sirohydrochlorin + NADH + 2 H(+)</text>
        <dbReference type="Rhea" id="RHEA:15613"/>
        <dbReference type="ChEBI" id="CHEBI:15378"/>
        <dbReference type="ChEBI" id="CHEBI:57540"/>
        <dbReference type="ChEBI" id="CHEBI:57945"/>
        <dbReference type="ChEBI" id="CHEBI:58351"/>
        <dbReference type="ChEBI" id="CHEBI:58827"/>
        <dbReference type="EC" id="1.3.1.76"/>
    </reaction>
</comment>
<evidence type="ECO:0000256" key="5">
    <source>
        <dbReference type="ARBA" id="ARBA00023244"/>
    </source>
</evidence>
<dbReference type="EMBL" id="BLTE01000009">
    <property type="protein sequence ID" value="GFK94243.1"/>
    <property type="molecule type" value="Genomic_DNA"/>
</dbReference>
<evidence type="ECO:0000256" key="3">
    <source>
        <dbReference type="ARBA" id="ARBA00023002"/>
    </source>
</evidence>
<keyword evidence="5" id="KW-0627">Porphyrin biosynthesis</keyword>
<keyword evidence="3" id="KW-0560">Oxidoreductase</keyword>
<name>A0A6V8LNR2_9BACT</name>
<dbReference type="InterPro" id="IPR042518">
    <property type="entry name" value="SirC_C"/>
</dbReference>